<feature type="transmembrane region" description="Helical" evidence="1">
    <location>
        <begin position="12"/>
        <end position="33"/>
    </location>
</feature>
<feature type="transmembrane region" description="Helical" evidence="1">
    <location>
        <begin position="61"/>
        <end position="82"/>
    </location>
</feature>
<gene>
    <name evidence="2" type="ORF">SE17_15895</name>
</gene>
<protein>
    <recommendedName>
        <fullName evidence="4">DoxX family protein</fullName>
    </recommendedName>
</protein>
<keyword evidence="1" id="KW-1133">Transmembrane helix</keyword>
<evidence type="ECO:0008006" key="4">
    <source>
        <dbReference type="Google" id="ProtNLM"/>
    </source>
</evidence>
<dbReference type="EMBL" id="LJCR01000566">
    <property type="protein sequence ID" value="KPV52375.1"/>
    <property type="molecule type" value="Genomic_DNA"/>
</dbReference>
<organism evidence="2 3">
    <name type="scientific">Kouleothrix aurantiaca</name>
    <dbReference type="NCBI Taxonomy" id="186479"/>
    <lineage>
        <taxon>Bacteria</taxon>
        <taxon>Bacillati</taxon>
        <taxon>Chloroflexota</taxon>
        <taxon>Chloroflexia</taxon>
        <taxon>Chloroflexales</taxon>
        <taxon>Roseiflexineae</taxon>
        <taxon>Roseiflexaceae</taxon>
        <taxon>Kouleothrix</taxon>
    </lineage>
</organism>
<comment type="caution">
    <text evidence="2">The sequence shown here is derived from an EMBL/GenBank/DDBJ whole genome shotgun (WGS) entry which is preliminary data.</text>
</comment>
<accession>A0A0P9F770</accession>
<evidence type="ECO:0000256" key="1">
    <source>
        <dbReference type="SAM" id="Phobius"/>
    </source>
</evidence>
<sequence>MNVPALLRVAAFMHWFIAVGFGVFCIPAIQNLLNGRDIPIVMGFPAYGRGPFERVGIPTTVPLLAAFLLVCILEAVAGVLLWGGYKSGAILALALIPLGALFWWGFALPIPPIFAIVWTILILLNWQALR</sequence>
<name>A0A0P9F770_9CHLR</name>
<evidence type="ECO:0000313" key="3">
    <source>
        <dbReference type="Proteomes" id="UP000050509"/>
    </source>
</evidence>
<dbReference type="AlphaFoldDB" id="A0A0P9F770"/>
<dbReference type="Proteomes" id="UP000050509">
    <property type="component" value="Unassembled WGS sequence"/>
</dbReference>
<keyword evidence="1" id="KW-0812">Transmembrane</keyword>
<reference evidence="2 3" key="1">
    <citation type="submission" date="2015-09" db="EMBL/GenBank/DDBJ databases">
        <title>Draft genome sequence of Kouleothrix aurantiaca JCM 19913.</title>
        <authorList>
            <person name="Hemp J."/>
        </authorList>
    </citation>
    <scope>NUCLEOTIDE SEQUENCE [LARGE SCALE GENOMIC DNA]</scope>
    <source>
        <strain evidence="2 3">COM-B</strain>
    </source>
</reference>
<keyword evidence="1" id="KW-0472">Membrane</keyword>
<evidence type="ECO:0000313" key="2">
    <source>
        <dbReference type="EMBL" id="KPV52375.1"/>
    </source>
</evidence>
<proteinExistence type="predicted"/>
<keyword evidence="3" id="KW-1185">Reference proteome</keyword>